<organism evidence="8 9">
    <name type="scientific">Lysinimonas soli</name>
    <dbReference type="NCBI Taxonomy" id="1074233"/>
    <lineage>
        <taxon>Bacteria</taxon>
        <taxon>Bacillati</taxon>
        <taxon>Actinomycetota</taxon>
        <taxon>Actinomycetes</taxon>
        <taxon>Micrococcales</taxon>
        <taxon>Microbacteriaceae</taxon>
        <taxon>Lysinimonas</taxon>
    </lineage>
</organism>
<keyword evidence="4 7" id="KW-0812">Transmembrane</keyword>
<feature type="transmembrane region" description="Helical" evidence="7">
    <location>
        <begin position="163"/>
        <end position="186"/>
    </location>
</feature>
<feature type="transmembrane region" description="Helical" evidence="7">
    <location>
        <begin position="131"/>
        <end position="151"/>
    </location>
</feature>
<feature type="transmembrane region" description="Helical" evidence="7">
    <location>
        <begin position="97"/>
        <end position="119"/>
    </location>
</feature>
<evidence type="ECO:0000313" key="8">
    <source>
        <dbReference type="EMBL" id="MFC5503239.1"/>
    </source>
</evidence>
<comment type="subcellular location">
    <subcellularLocation>
        <location evidence="1">Cell membrane</location>
        <topology evidence="1">Multi-pass membrane protein</topology>
    </subcellularLocation>
</comment>
<evidence type="ECO:0000313" key="9">
    <source>
        <dbReference type="Proteomes" id="UP001596039"/>
    </source>
</evidence>
<evidence type="ECO:0000256" key="4">
    <source>
        <dbReference type="ARBA" id="ARBA00022692"/>
    </source>
</evidence>
<dbReference type="PANTHER" id="PTHR30106">
    <property type="entry name" value="INNER MEMBRANE PROTEIN YEIH-RELATED"/>
    <property type="match status" value="1"/>
</dbReference>
<feature type="transmembrane region" description="Helical" evidence="7">
    <location>
        <begin position="38"/>
        <end position="58"/>
    </location>
</feature>
<dbReference type="Pfam" id="PF03601">
    <property type="entry name" value="Cons_hypoth698"/>
    <property type="match status" value="1"/>
</dbReference>
<sequence>MSERRRIQVPRGAVWLPGLAVVAAGAAAGYGIHLLVPVIPWLTASIVLGVVIGSIGPVRPVLEGVLRPGLGVSARRLLRLGIVVLGLKLSLADIARLGWLAVVAIVALVGVSFVLTWAIATALRLPGDEPVMLAAGFSICGVSAVGAMSAARGTDPKDTGTPIALVTLYGTAAIALLPALAVPLGLSQVTFGHWVGASVHDVGQVVATAGTAGAAALAIAVVVKLTRVLMLAPMVAIASVSTRRRAARLPATDEVAPPRPPIVPLFIVGFVALVLVRTFVPVPDAVLAVADVVQSALLAAALFAIGTSLRLERLVRSGPRALLAGALSWTAILGLALLVAVLT</sequence>
<proteinExistence type="inferred from homology"/>
<dbReference type="PANTHER" id="PTHR30106:SF2">
    <property type="entry name" value="UPF0324 INNER MEMBRANE PROTEIN YEIH"/>
    <property type="match status" value="1"/>
</dbReference>
<evidence type="ECO:0000256" key="5">
    <source>
        <dbReference type="ARBA" id="ARBA00022989"/>
    </source>
</evidence>
<evidence type="ECO:0000256" key="7">
    <source>
        <dbReference type="SAM" id="Phobius"/>
    </source>
</evidence>
<evidence type="ECO:0000256" key="1">
    <source>
        <dbReference type="ARBA" id="ARBA00004651"/>
    </source>
</evidence>
<feature type="transmembrane region" description="Helical" evidence="7">
    <location>
        <begin position="12"/>
        <end position="32"/>
    </location>
</feature>
<dbReference type="InterPro" id="IPR018383">
    <property type="entry name" value="UPF0324_pro"/>
</dbReference>
<evidence type="ECO:0000256" key="2">
    <source>
        <dbReference type="ARBA" id="ARBA00007977"/>
    </source>
</evidence>
<comment type="caution">
    <text evidence="8">The sequence shown here is derived from an EMBL/GenBank/DDBJ whole genome shotgun (WGS) entry which is preliminary data.</text>
</comment>
<keyword evidence="5 7" id="KW-1133">Transmembrane helix</keyword>
<keyword evidence="9" id="KW-1185">Reference proteome</keyword>
<keyword evidence="6 7" id="KW-0472">Membrane</keyword>
<evidence type="ECO:0000256" key="3">
    <source>
        <dbReference type="ARBA" id="ARBA00022475"/>
    </source>
</evidence>
<protein>
    <submittedName>
        <fullName evidence="8">YeiH family protein</fullName>
    </submittedName>
</protein>
<reference evidence="9" key="1">
    <citation type="journal article" date="2019" name="Int. J. Syst. Evol. Microbiol.">
        <title>The Global Catalogue of Microorganisms (GCM) 10K type strain sequencing project: providing services to taxonomists for standard genome sequencing and annotation.</title>
        <authorList>
            <consortium name="The Broad Institute Genomics Platform"/>
            <consortium name="The Broad Institute Genome Sequencing Center for Infectious Disease"/>
            <person name="Wu L."/>
            <person name="Ma J."/>
        </authorList>
    </citation>
    <scope>NUCLEOTIDE SEQUENCE [LARGE SCALE GENOMIC DNA]</scope>
    <source>
        <strain evidence="9">CGMCC 4.6997</strain>
    </source>
</reference>
<dbReference type="EMBL" id="JBHSMG010000004">
    <property type="protein sequence ID" value="MFC5503239.1"/>
    <property type="molecule type" value="Genomic_DNA"/>
</dbReference>
<feature type="transmembrane region" description="Helical" evidence="7">
    <location>
        <begin position="286"/>
        <end position="309"/>
    </location>
</feature>
<evidence type="ECO:0000256" key="6">
    <source>
        <dbReference type="ARBA" id="ARBA00023136"/>
    </source>
</evidence>
<keyword evidence="3" id="KW-1003">Cell membrane</keyword>
<name>A0ABW0NUL3_9MICO</name>
<dbReference type="RefSeq" id="WP_386740956.1">
    <property type="nucleotide sequence ID" value="NZ_JBHSMG010000004.1"/>
</dbReference>
<feature type="transmembrane region" description="Helical" evidence="7">
    <location>
        <begin position="321"/>
        <end position="342"/>
    </location>
</feature>
<gene>
    <name evidence="8" type="ORF">ACFPJ4_13410</name>
</gene>
<feature type="transmembrane region" description="Helical" evidence="7">
    <location>
        <begin position="261"/>
        <end position="280"/>
    </location>
</feature>
<comment type="similarity">
    <text evidence="2">Belongs to the UPF0324 family.</text>
</comment>
<accession>A0ABW0NUL3</accession>
<dbReference type="Proteomes" id="UP001596039">
    <property type="component" value="Unassembled WGS sequence"/>
</dbReference>